<dbReference type="SUPFAM" id="SSF56496">
    <property type="entry name" value="Fibrinogen C-terminal domain-like"/>
    <property type="match status" value="1"/>
</dbReference>
<sequence length="274" mass="31639">MLPVKLWTCCCLMLSGVSVSWTDEANDPKQKANRLIANIKMIDDVGAIINYKELQQRKVFFTRDCDDLYLLGHRKSGVYVIQPVGSPYLVVQCYMYDCGGWTVIQRNSLGTTITWSEPWTGYEYGFGNIELDHYLGNHYINLLSEQKWNKVRFLLVDSENRTKTADYDSFYLTNAADKYRLRLGSYEGDAGDAMSSGTHKNLHDNMRFSTHDDDNDRLYNTNCANKHGGGWWYDSCYDAHLNNKGLLHWKTLCDHNCRGSLILIKPVHMYCHRV</sequence>
<comment type="caution">
    <text evidence="7">The sequence shown here is derived from an EMBL/GenBank/DDBJ whole genome shotgun (WGS) entry which is preliminary data.</text>
</comment>
<dbReference type="PROSITE" id="PS51406">
    <property type="entry name" value="FIBRINOGEN_C_2"/>
    <property type="match status" value="1"/>
</dbReference>
<dbReference type="PANTHER" id="PTHR47221">
    <property type="entry name" value="FIBRINOGEN ALPHA CHAIN"/>
    <property type="match status" value="1"/>
</dbReference>
<dbReference type="Proteomes" id="UP001176940">
    <property type="component" value="Unassembled WGS sequence"/>
</dbReference>
<organism evidence="7 8">
    <name type="scientific">Ranitomeya imitator</name>
    <name type="common">mimic poison frog</name>
    <dbReference type="NCBI Taxonomy" id="111125"/>
    <lineage>
        <taxon>Eukaryota</taxon>
        <taxon>Metazoa</taxon>
        <taxon>Chordata</taxon>
        <taxon>Craniata</taxon>
        <taxon>Vertebrata</taxon>
        <taxon>Euteleostomi</taxon>
        <taxon>Amphibia</taxon>
        <taxon>Batrachia</taxon>
        <taxon>Anura</taxon>
        <taxon>Neobatrachia</taxon>
        <taxon>Hyloidea</taxon>
        <taxon>Dendrobatidae</taxon>
        <taxon>Dendrobatinae</taxon>
        <taxon>Ranitomeya</taxon>
    </lineage>
</organism>
<keyword evidence="2" id="KW-0964">Secreted</keyword>
<dbReference type="InterPro" id="IPR036056">
    <property type="entry name" value="Fibrinogen-like_C"/>
</dbReference>
<name>A0ABN9ML38_9NEOB</name>
<dbReference type="Gene3D" id="3.90.215.10">
    <property type="entry name" value="Gamma Fibrinogen, chain A, domain 1"/>
    <property type="match status" value="1"/>
</dbReference>
<evidence type="ECO:0000259" key="6">
    <source>
        <dbReference type="PROSITE" id="PS51406"/>
    </source>
</evidence>
<dbReference type="PANTHER" id="PTHR47221:SF5">
    <property type="entry name" value="FIBRINOGEN C-TERMINAL DOMAIN-CONTAINING PROTEIN"/>
    <property type="match status" value="1"/>
</dbReference>
<evidence type="ECO:0000256" key="1">
    <source>
        <dbReference type="ARBA" id="ARBA00004613"/>
    </source>
</evidence>
<evidence type="ECO:0000256" key="3">
    <source>
        <dbReference type="ARBA" id="ARBA00023157"/>
    </source>
</evidence>
<feature type="domain" description="Fibrinogen C-terminal" evidence="6">
    <location>
        <begin position="56"/>
        <end position="274"/>
    </location>
</feature>
<dbReference type="SMART" id="SM00186">
    <property type="entry name" value="FBG"/>
    <property type="match status" value="1"/>
</dbReference>
<reference evidence="7" key="1">
    <citation type="submission" date="2023-07" db="EMBL/GenBank/DDBJ databases">
        <authorList>
            <person name="Stuckert A."/>
        </authorList>
    </citation>
    <scope>NUCLEOTIDE SEQUENCE</scope>
</reference>
<evidence type="ECO:0000256" key="5">
    <source>
        <dbReference type="SAM" id="SignalP"/>
    </source>
</evidence>
<protein>
    <recommendedName>
        <fullName evidence="6">Fibrinogen C-terminal domain-containing protein</fullName>
    </recommendedName>
</protein>
<dbReference type="InterPro" id="IPR002181">
    <property type="entry name" value="Fibrinogen_a/b/g_C_dom"/>
</dbReference>
<keyword evidence="3" id="KW-1015">Disulfide bond</keyword>
<keyword evidence="5" id="KW-0732">Signal</keyword>
<accession>A0ABN9ML38</accession>
<evidence type="ECO:0000256" key="4">
    <source>
        <dbReference type="ARBA" id="ARBA00023180"/>
    </source>
</evidence>
<dbReference type="EMBL" id="CAUEEQ010078324">
    <property type="protein sequence ID" value="CAJ0967427.1"/>
    <property type="molecule type" value="Genomic_DNA"/>
</dbReference>
<feature type="chain" id="PRO_5045901672" description="Fibrinogen C-terminal domain-containing protein" evidence="5">
    <location>
        <begin position="23"/>
        <end position="274"/>
    </location>
</feature>
<dbReference type="Pfam" id="PF00147">
    <property type="entry name" value="Fibrinogen_C"/>
    <property type="match status" value="1"/>
</dbReference>
<evidence type="ECO:0000313" key="7">
    <source>
        <dbReference type="EMBL" id="CAJ0967427.1"/>
    </source>
</evidence>
<dbReference type="InterPro" id="IPR014716">
    <property type="entry name" value="Fibrinogen_a/b/g_C_1"/>
</dbReference>
<keyword evidence="4" id="KW-0325">Glycoprotein</keyword>
<comment type="subcellular location">
    <subcellularLocation>
        <location evidence="1">Secreted</location>
    </subcellularLocation>
</comment>
<evidence type="ECO:0000256" key="2">
    <source>
        <dbReference type="ARBA" id="ARBA00022525"/>
    </source>
</evidence>
<evidence type="ECO:0000313" key="8">
    <source>
        <dbReference type="Proteomes" id="UP001176940"/>
    </source>
</evidence>
<keyword evidence="8" id="KW-1185">Reference proteome</keyword>
<feature type="signal peptide" evidence="5">
    <location>
        <begin position="1"/>
        <end position="22"/>
    </location>
</feature>
<proteinExistence type="predicted"/>
<gene>
    <name evidence="7" type="ORF">RIMI_LOCUS22222103</name>
</gene>
<dbReference type="InterPro" id="IPR037579">
    <property type="entry name" value="FIB_ANG-like"/>
</dbReference>